<evidence type="ECO:0000256" key="1">
    <source>
        <dbReference type="SAM" id="MobiDB-lite"/>
    </source>
</evidence>
<keyword evidence="3" id="KW-1185">Reference proteome</keyword>
<name>A0AAU9N0T5_9ASTR</name>
<reference evidence="2 3" key="1">
    <citation type="submission" date="2022-01" db="EMBL/GenBank/DDBJ databases">
        <authorList>
            <person name="Xiong W."/>
            <person name="Schranz E."/>
        </authorList>
    </citation>
    <scope>NUCLEOTIDE SEQUENCE [LARGE SCALE GENOMIC DNA]</scope>
</reference>
<dbReference type="AlphaFoldDB" id="A0AAU9N0T5"/>
<gene>
    <name evidence="2" type="ORF">LVIROSA_LOCUS18042</name>
</gene>
<feature type="region of interest" description="Disordered" evidence="1">
    <location>
        <begin position="93"/>
        <end position="127"/>
    </location>
</feature>
<protein>
    <submittedName>
        <fullName evidence="2">Uncharacterized protein</fullName>
    </submittedName>
</protein>
<comment type="caution">
    <text evidence="2">The sequence shown here is derived from an EMBL/GenBank/DDBJ whole genome shotgun (WGS) entry which is preliminary data.</text>
</comment>
<accession>A0AAU9N0T5</accession>
<evidence type="ECO:0000313" key="2">
    <source>
        <dbReference type="EMBL" id="CAH1431321.1"/>
    </source>
</evidence>
<organism evidence="2 3">
    <name type="scientific">Lactuca virosa</name>
    <dbReference type="NCBI Taxonomy" id="75947"/>
    <lineage>
        <taxon>Eukaryota</taxon>
        <taxon>Viridiplantae</taxon>
        <taxon>Streptophyta</taxon>
        <taxon>Embryophyta</taxon>
        <taxon>Tracheophyta</taxon>
        <taxon>Spermatophyta</taxon>
        <taxon>Magnoliopsida</taxon>
        <taxon>eudicotyledons</taxon>
        <taxon>Gunneridae</taxon>
        <taxon>Pentapetalae</taxon>
        <taxon>asterids</taxon>
        <taxon>campanulids</taxon>
        <taxon>Asterales</taxon>
        <taxon>Asteraceae</taxon>
        <taxon>Cichorioideae</taxon>
        <taxon>Cichorieae</taxon>
        <taxon>Lactucinae</taxon>
        <taxon>Lactuca</taxon>
    </lineage>
</organism>
<dbReference type="EMBL" id="CAKMRJ010003334">
    <property type="protein sequence ID" value="CAH1431321.1"/>
    <property type="molecule type" value="Genomic_DNA"/>
</dbReference>
<sequence length="127" mass="14478">MVERPSFTGYKIVETFDCYGWGGVLDFNPTQIYVDIVQEWMRTLRRIEVPGRPKELQLIGTVRTHDIVMIVQGIRDMFHVDTGYHLHDLENQPTEMPAKRSRVASSSSAAPQPARQPEPNVPVAFNP</sequence>
<dbReference type="Proteomes" id="UP001157418">
    <property type="component" value="Unassembled WGS sequence"/>
</dbReference>
<feature type="compositionally biased region" description="Low complexity" evidence="1">
    <location>
        <begin position="103"/>
        <end position="113"/>
    </location>
</feature>
<proteinExistence type="predicted"/>
<evidence type="ECO:0000313" key="3">
    <source>
        <dbReference type="Proteomes" id="UP001157418"/>
    </source>
</evidence>